<dbReference type="InterPro" id="IPR052050">
    <property type="entry name" value="SecEffector_AnkRepeat"/>
</dbReference>
<dbReference type="RefSeq" id="YP_009482112.1">
    <property type="nucleotide sequence ID" value="NC_037666.1"/>
</dbReference>
<reference evidence="1" key="1">
    <citation type="journal article" date="2018" name="Nat. Commun.">
        <title>Diversity and evolution of the emerging Pandoraviridae family.</title>
        <authorList>
            <person name="Legendre M."/>
            <person name="Fabre E."/>
            <person name="Poirot O."/>
            <person name="Jeudy S."/>
            <person name="Lartigue A."/>
            <person name="Alempic J.M."/>
            <person name="Beucher L."/>
            <person name="Philippe N."/>
            <person name="Bertaux L."/>
            <person name="Christo-Foroux E."/>
            <person name="Labadie K."/>
            <person name="Coute Y."/>
            <person name="Abergel C."/>
            <person name="Claverie J.M."/>
        </authorList>
    </citation>
    <scope>NUCLEOTIDE SEQUENCE [LARGE SCALE GENOMIC DNA]</scope>
    <source>
        <strain evidence="1">Neocaledonia</strain>
    </source>
</reference>
<accession>A0A2U7UCB7</accession>
<dbReference type="PANTHER" id="PTHR46586">
    <property type="entry name" value="ANKYRIN REPEAT-CONTAINING PROTEIN"/>
    <property type="match status" value="1"/>
</dbReference>
<dbReference type="KEGG" id="vg:36842822"/>
<dbReference type="Pfam" id="PF12796">
    <property type="entry name" value="Ank_2"/>
    <property type="match status" value="1"/>
</dbReference>
<dbReference type="Gene3D" id="1.25.40.20">
    <property type="entry name" value="Ankyrin repeat-containing domain"/>
    <property type="match status" value="2"/>
</dbReference>
<dbReference type="Pfam" id="PF13637">
    <property type="entry name" value="Ank_4"/>
    <property type="match status" value="1"/>
</dbReference>
<dbReference type="EMBL" id="MG011690">
    <property type="protein sequence ID" value="AVK76109.1"/>
    <property type="molecule type" value="Genomic_DNA"/>
</dbReference>
<protein>
    <submittedName>
        <fullName evidence="1">Ankyrin repeat domain containing protein</fullName>
    </submittedName>
</protein>
<dbReference type="PANTHER" id="PTHR46586:SF3">
    <property type="entry name" value="ANKYRIN REPEAT-CONTAINING PROTEIN"/>
    <property type="match status" value="1"/>
</dbReference>
<name>A0A2U7UCB7_9VIRU</name>
<dbReference type="InterPro" id="IPR036770">
    <property type="entry name" value="Ankyrin_rpt-contain_sf"/>
</dbReference>
<evidence type="ECO:0000313" key="1">
    <source>
        <dbReference type="EMBL" id="AVK76109.1"/>
    </source>
</evidence>
<dbReference type="SUPFAM" id="SSF48403">
    <property type="entry name" value="Ankyrin repeat"/>
    <property type="match status" value="1"/>
</dbReference>
<dbReference type="InterPro" id="IPR002110">
    <property type="entry name" value="Ankyrin_rpt"/>
</dbReference>
<dbReference type="Proteomes" id="UP000249287">
    <property type="component" value="Segment"/>
</dbReference>
<gene>
    <name evidence="1" type="ORF">pneo_cds_502</name>
</gene>
<dbReference type="GeneID" id="36842822"/>
<proteinExistence type="predicted"/>
<dbReference type="SMART" id="SM00248">
    <property type="entry name" value="ANK"/>
    <property type="match status" value="4"/>
</dbReference>
<sequence>MATAPTLGIADLPNEIVCRIIDLLDDASFCTARAAHNLFRVHSRDEIHAKRRVPRWLADRPQRYIERGHVEAVEAWKARGHRFTSWDMMCAVESGSVDIVALLYEGCIADCETEDVDLFASAAPHGHLAVIRVLHERGSLCTTRAMDYAAASGHLPVVEFLHNNRTEGCTKEALHESAMNGHLDIVKFLCTNRNECRIAEVLLSISWFNRRPPPDVVAYLAQQYLEPNMSLTTRERLLPDELAPVLDIVAGVPGHSATAAALADSIAYYEREGAHDYFASAARAAAATGIVDTVRVLIPRCGDWEARGILATAAEHGHTDVVCAMLGDDCTIQAPAALALAASNGHTGVLRLLLSLDCARDWLHDAECANALVSAAIGGHLDTLAFLCSHMHLVGADTREPTAYAKAVRGAAASKHADCVRFLVSTAGGDALVARAMEDCVANGQTDALRLLFDLYGTDLVAECAIESIHEPSDYLSRLRALCSRPKIVAIDLDVRNCRCAPSCRFALLGKAASSRNKDALDLLCKTWLQP</sequence>
<organism evidence="1">
    <name type="scientific">Pandoravirus neocaledonia</name>
    <dbReference type="NCBI Taxonomy" id="2107708"/>
    <lineage>
        <taxon>Viruses</taxon>
        <taxon>Pandoravirus</taxon>
    </lineage>
</organism>